<comment type="caution">
    <text evidence="2">The sequence shown here is derived from an EMBL/GenBank/DDBJ whole genome shotgun (WGS) entry which is preliminary data.</text>
</comment>
<evidence type="ECO:0000313" key="2">
    <source>
        <dbReference type="EMBL" id="PRD53484.1"/>
    </source>
</evidence>
<feature type="transmembrane region" description="Helical" evidence="1">
    <location>
        <begin position="305"/>
        <end position="325"/>
    </location>
</feature>
<gene>
    <name evidence="2" type="ORF">C5750_14070</name>
</gene>
<evidence type="ECO:0000256" key="1">
    <source>
        <dbReference type="SAM" id="Phobius"/>
    </source>
</evidence>
<feature type="transmembrane region" description="Helical" evidence="1">
    <location>
        <begin position="21"/>
        <end position="39"/>
    </location>
</feature>
<dbReference type="EMBL" id="PVBT01000003">
    <property type="protein sequence ID" value="PRD53484.1"/>
    <property type="molecule type" value="Genomic_DNA"/>
</dbReference>
<organism evidence="2 3">
    <name type="scientific">Phyllobacterium myrsinacearum</name>
    <dbReference type="NCBI Taxonomy" id="28101"/>
    <lineage>
        <taxon>Bacteria</taxon>
        <taxon>Pseudomonadati</taxon>
        <taxon>Pseudomonadota</taxon>
        <taxon>Alphaproteobacteria</taxon>
        <taxon>Hyphomicrobiales</taxon>
        <taxon>Phyllobacteriaceae</taxon>
        <taxon>Phyllobacterium</taxon>
    </lineage>
</organism>
<protein>
    <recommendedName>
        <fullName evidence="4">Glycosyltransferase RgtA/B/C/D-like domain-containing protein</fullName>
    </recommendedName>
</protein>
<feature type="transmembrane region" description="Helical" evidence="1">
    <location>
        <begin position="209"/>
        <end position="227"/>
    </location>
</feature>
<keyword evidence="3" id="KW-1185">Reference proteome</keyword>
<feature type="transmembrane region" description="Helical" evidence="1">
    <location>
        <begin position="274"/>
        <end position="293"/>
    </location>
</feature>
<evidence type="ECO:0008006" key="4">
    <source>
        <dbReference type="Google" id="ProtNLM"/>
    </source>
</evidence>
<accession>A0A2S9JK78</accession>
<proteinExistence type="predicted"/>
<sequence length="419" mass="46226">MGMQGDMETQQRSADLRGARWLFPVISMLVLYLSAPSLFQDPRFWAEEGSVYYQKAVVSDWSFLFTFVAQGNYQFLANLFVYLSTFVDIKAAPVVTTYLAIATFGLVAMQLETIAKQYKIPFELSILSLLAFCLSPAMTEIFATSTNVQWVAALSVLLMTITSYSQARPSWRILIYIWIAACGLTGVPSVLLAPFFFLQAYLSKSRPHFIMGCILVLCVAIQALVILDHNHPDRQIVLSPTLLLAPFLLQTVFTQFSGANLTNALGALILENRIYLILIMIASGGLIGSCLYLSRDKQVRNAAVILTLVCVCVSIAQTAGAIGTLEDKINMLSAATGARYFATGILSLLILVSFAGRFNARPFVALGLIVIVANGAMFSSEIQKQRATNFPSWKDQVKACQFPCTVKIWPNTWTVVLQR</sequence>
<dbReference type="AlphaFoldDB" id="A0A2S9JK78"/>
<feature type="transmembrane region" description="Helical" evidence="1">
    <location>
        <begin position="236"/>
        <end position="254"/>
    </location>
</feature>
<dbReference type="Proteomes" id="UP000238563">
    <property type="component" value="Unassembled WGS sequence"/>
</dbReference>
<keyword evidence="1" id="KW-0472">Membrane</keyword>
<feature type="transmembrane region" description="Helical" evidence="1">
    <location>
        <begin position="150"/>
        <end position="167"/>
    </location>
</feature>
<feature type="transmembrane region" description="Helical" evidence="1">
    <location>
        <begin position="174"/>
        <end position="197"/>
    </location>
</feature>
<feature type="transmembrane region" description="Helical" evidence="1">
    <location>
        <begin position="363"/>
        <end position="380"/>
    </location>
</feature>
<name>A0A2S9JK78_9HYPH</name>
<keyword evidence="1" id="KW-1133">Transmembrane helix</keyword>
<keyword evidence="1" id="KW-0812">Transmembrane</keyword>
<feature type="transmembrane region" description="Helical" evidence="1">
    <location>
        <begin position="337"/>
        <end position="356"/>
    </location>
</feature>
<feature type="transmembrane region" description="Helical" evidence="1">
    <location>
        <begin position="89"/>
        <end position="108"/>
    </location>
</feature>
<evidence type="ECO:0000313" key="3">
    <source>
        <dbReference type="Proteomes" id="UP000238563"/>
    </source>
</evidence>
<reference evidence="2 3" key="1">
    <citation type="submission" date="2018-02" db="EMBL/GenBank/DDBJ databases">
        <title>The draft genome of Phyllobacterium myrsinacearum DSM5892.</title>
        <authorList>
            <person name="Li L."/>
            <person name="Liu L."/>
            <person name="Zhang X."/>
            <person name="Wang T."/>
        </authorList>
    </citation>
    <scope>NUCLEOTIDE SEQUENCE [LARGE SCALE GENOMIC DNA]</scope>
    <source>
        <strain evidence="2 3">DSM 5892</strain>
    </source>
</reference>
<feature type="transmembrane region" description="Helical" evidence="1">
    <location>
        <begin position="120"/>
        <end position="138"/>
    </location>
</feature>